<comment type="caution">
    <text evidence="5">The sequence shown here is derived from an EMBL/GenBank/DDBJ whole genome shotgun (WGS) entry which is preliminary data.</text>
</comment>
<comment type="similarity">
    <text evidence="1">Belongs to the LptD family.</text>
</comment>
<dbReference type="InterPro" id="IPR007543">
    <property type="entry name" value="LptD_C"/>
</dbReference>
<proteinExistence type="inferred from homology"/>
<dbReference type="InterPro" id="IPR050218">
    <property type="entry name" value="LptD"/>
</dbReference>
<accession>A0ABN1JLU7</accession>
<keyword evidence="6" id="KW-1185">Reference proteome</keyword>
<evidence type="ECO:0000313" key="5">
    <source>
        <dbReference type="EMBL" id="GAA0742478.1"/>
    </source>
</evidence>
<dbReference type="InterPro" id="IPR020889">
    <property type="entry name" value="LipoPS_assembly_LptD"/>
</dbReference>
<evidence type="ECO:0000313" key="6">
    <source>
        <dbReference type="Proteomes" id="UP001500279"/>
    </source>
</evidence>
<comment type="caution">
    <text evidence="1">Lacks conserved residue(s) required for the propagation of feature annotation.</text>
</comment>
<evidence type="ECO:0000259" key="4">
    <source>
        <dbReference type="Pfam" id="PF19838"/>
    </source>
</evidence>
<feature type="region of interest" description="Disordered" evidence="2">
    <location>
        <begin position="52"/>
        <end position="76"/>
    </location>
</feature>
<dbReference type="PANTHER" id="PTHR30189">
    <property type="entry name" value="LPS-ASSEMBLY PROTEIN"/>
    <property type="match status" value="1"/>
</dbReference>
<sequence>MFLPLPAPRRSRRLCPAPFAWLPLAAGLALAFGVAPLAWGQSTAAALPAPALTTPAQSRPGKVNPQPPIDGSSDSPVQLTAREVHSQLNQETQALGDVELRRGGLLLTSDTLRYLQAQRLVMASGQVRLSSGGDMFNGEQAQLLLDSHTGYVTEPTYYFARTAAGGNARRIDFTGPQQLTAYNANYSSCTREADGEPGWELRMDKLDLDFDANEGKATGAVLRFLGVPILALPSMSFPTSDAAKSGWLPPTIDFFDSRGGFGFSVPYYWRFAPNYDLMLTPVLSSRRGTALRSEFRYLQPNDSGRLELHWVPEDRTTDTRRYSVQAEHEGALDNGVRYELAYEDASDDRYWKDFSRLLPSLAPRLLPQQAGVWRSWAVDQGNLSVYARVQDWRVLQDVDTPIEVPYQRAPQIGARLSNVGWQSLRFDLETEANRFTLNDRAAGDTRPQGSRVHALGAVARPYDFGWGWLTPRLAVNAAAYDTDEPMTDGRTRAHRVIPTASIDGGLRFERDSTWFGTRFVQTLEPRLHYLNTPTHGQDALPLFDTAASDFNSLSIYADNEFTGIDRVSDAHQITLGASTRWIEPDTGVERFSLGAAQRFQFRDQKLTADGQASDNHVSDLLVFAAGRLGQDWRTDTTLQYNPDLGRTVRSIISMRYNPAPFHTLAGTYRYSRGLSEQFELGYQWPLFSGKGAQTADGSCQGTLYGVGRVNYSLKDHRTTDSIVGLEYDAGCWIARVVAERVSTGQSEATKRLMIQLELVGLSRLGSNPLQVLKDNIPGYRLLRDDNAAPPSTVNP</sequence>
<dbReference type="Pfam" id="PF04453">
    <property type="entry name" value="LptD"/>
    <property type="match status" value="1"/>
</dbReference>
<evidence type="ECO:0000256" key="2">
    <source>
        <dbReference type="SAM" id="MobiDB-lite"/>
    </source>
</evidence>
<gene>
    <name evidence="1" type="primary">lptD</name>
    <name evidence="5" type="ORF">GCM10009107_06050</name>
</gene>
<organism evidence="5 6">
    <name type="scientific">Ideonella azotifigens</name>
    <dbReference type="NCBI Taxonomy" id="513160"/>
    <lineage>
        <taxon>Bacteria</taxon>
        <taxon>Pseudomonadati</taxon>
        <taxon>Pseudomonadota</taxon>
        <taxon>Betaproteobacteria</taxon>
        <taxon>Burkholderiales</taxon>
        <taxon>Sphaerotilaceae</taxon>
        <taxon>Ideonella</taxon>
    </lineage>
</organism>
<feature type="domain" description="LPS-assembly protein LptD central" evidence="4">
    <location>
        <begin position="220"/>
        <end position="311"/>
    </location>
</feature>
<keyword evidence="1" id="KW-0472">Membrane</keyword>
<evidence type="ECO:0000256" key="1">
    <source>
        <dbReference type="HAMAP-Rule" id="MF_01411"/>
    </source>
</evidence>
<keyword evidence="1" id="KW-0732">Signal</keyword>
<evidence type="ECO:0000259" key="3">
    <source>
        <dbReference type="Pfam" id="PF04453"/>
    </source>
</evidence>
<comment type="subcellular location">
    <subcellularLocation>
        <location evidence="1">Cell outer membrane</location>
    </subcellularLocation>
</comment>
<protein>
    <recommendedName>
        <fullName evidence="1">LPS-assembly protein LptD</fullName>
    </recommendedName>
</protein>
<dbReference type="RefSeq" id="WP_231010321.1">
    <property type="nucleotide sequence ID" value="NZ_BAAAEW010000004.1"/>
</dbReference>
<dbReference type="HAMAP" id="MF_01411">
    <property type="entry name" value="LPS_assembly_LptD"/>
    <property type="match status" value="1"/>
</dbReference>
<dbReference type="Proteomes" id="UP001500279">
    <property type="component" value="Unassembled WGS sequence"/>
</dbReference>
<dbReference type="Pfam" id="PF19838">
    <property type="entry name" value="LptD_2"/>
    <property type="match status" value="1"/>
</dbReference>
<dbReference type="EMBL" id="BAAAEW010000004">
    <property type="protein sequence ID" value="GAA0742478.1"/>
    <property type="molecule type" value="Genomic_DNA"/>
</dbReference>
<comment type="subunit">
    <text evidence="1">Component of the lipopolysaccharide transport and assembly complex. Interacts with LptE and LptA.</text>
</comment>
<keyword evidence="1" id="KW-0998">Cell outer membrane</keyword>
<comment type="function">
    <text evidence="1">Together with LptE, is involved in the assembly of lipopolysaccharide (LPS) at the surface of the outer membrane.</text>
</comment>
<dbReference type="InterPro" id="IPR045659">
    <property type="entry name" value="LptD_2"/>
</dbReference>
<name>A0ABN1JLU7_9BURK</name>
<dbReference type="PANTHER" id="PTHR30189:SF1">
    <property type="entry name" value="LPS-ASSEMBLY PROTEIN LPTD"/>
    <property type="match status" value="1"/>
</dbReference>
<feature type="domain" description="LptD C-terminal" evidence="3">
    <location>
        <begin position="320"/>
        <end position="677"/>
    </location>
</feature>
<reference evidence="5 6" key="1">
    <citation type="journal article" date="2019" name="Int. J. Syst. Evol. Microbiol.">
        <title>The Global Catalogue of Microorganisms (GCM) 10K type strain sequencing project: providing services to taxonomists for standard genome sequencing and annotation.</title>
        <authorList>
            <consortium name="The Broad Institute Genomics Platform"/>
            <consortium name="The Broad Institute Genome Sequencing Center for Infectious Disease"/>
            <person name="Wu L."/>
            <person name="Ma J."/>
        </authorList>
    </citation>
    <scope>NUCLEOTIDE SEQUENCE [LARGE SCALE GENOMIC DNA]</scope>
    <source>
        <strain evidence="5 6">JCM 15503</strain>
    </source>
</reference>